<dbReference type="AlphaFoldDB" id="A0A841T5D3"/>
<evidence type="ECO:0000313" key="3">
    <source>
        <dbReference type="Proteomes" id="UP000535838"/>
    </source>
</evidence>
<evidence type="ECO:0000256" key="1">
    <source>
        <dbReference type="SAM" id="MobiDB-lite"/>
    </source>
</evidence>
<dbReference type="RefSeq" id="WP_185123274.1">
    <property type="nucleotide sequence ID" value="NZ_JACJVQ010000028.1"/>
</dbReference>
<comment type="caution">
    <text evidence="2">The sequence shown here is derived from an EMBL/GenBank/DDBJ whole genome shotgun (WGS) entry which is preliminary data.</text>
</comment>
<gene>
    <name evidence="2" type="ORF">H7B67_28385</name>
</gene>
<feature type="region of interest" description="Disordered" evidence="1">
    <location>
        <begin position="69"/>
        <end position="121"/>
    </location>
</feature>
<feature type="compositionally biased region" description="Low complexity" evidence="1">
    <location>
        <begin position="69"/>
        <end position="112"/>
    </location>
</feature>
<name>A0A841T5D3_9BACL</name>
<dbReference type="EMBL" id="JACJVQ010000028">
    <property type="protein sequence ID" value="MBB6638066.1"/>
    <property type="molecule type" value="Genomic_DNA"/>
</dbReference>
<accession>A0A841T5D3</accession>
<sequence length="148" mass="16450">MSAGQASQAIVYQAESPWIDQVKQTRRKLAELCGKHDNRPVRIQTIDGHTYEGTIVGTDGCHVHLMHFPQQGGHQPPQHDYQQPYGQQSPYGHPSHPYGHPSHPYGHPSNPYGHSPHSHGQHRFFGPSSAAAITTLVLYELLVITLLI</sequence>
<reference evidence="2 3" key="1">
    <citation type="submission" date="2020-08" db="EMBL/GenBank/DDBJ databases">
        <title>Cohnella phylogeny.</title>
        <authorList>
            <person name="Dunlap C."/>
        </authorList>
    </citation>
    <scope>NUCLEOTIDE SEQUENCE [LARGE SCALE GENOMIC DNA]</scope>
    <source>
        <strain evidence="2 3">DSM 25241</strain>
    </source>
</reference>
<keyword evidence="3" id="KW-1185">Reference proteome</keyword>
<evidence type="ECO:0000313" key="2">
    <source>
        <dbReference type="EMBL" id="MBB6638066.1"/>
    </source>
</evidence>
<dbReference type="Proteomes" id="UP000535838">
    <property type="component" value="Unassembled WGS sequence"/>
</dbReference>
<organism evidence="2 3">
    <name type="scientific">Cohnella thailandensis</name>
    <dbReference type="NCBI Taxonomy" id="557557"/>
    <lineage>
        <taxon>Bacteria</taxon>
        <taxon>Bacillati</taxon>
        <taxon>Bacillota</taxon>
        <taxon>Bacilli</taxon>
        <taxon>Bacillales</taxon>
        <taxon>Paenibacillaceae</taxon>
        <taxon>Cohnella</taxon>
    </lineage>
</organism>
<protein>
    <submittedName>
        <fullName evidence="2">Uncharacterized protein</fullName>
    </submittedName>
</protein>
<proteinExistence type="predicted"/>